<evidence type="ECO:0000256" key="1">
    <source>
        <dbReference type="RuleBase" id="RU004560"/>
    </source>
</evidence>
<dbReference type="InParanoid" id="A0A067MGP6"/>
<dbReference type="Proteomes" id="UP000027195">
    <property type="component" value="Unassembled WGS sequence"/>
</dbReference>
<dbReference type="GO" id="GO:0005525">
    <property type="term" value="F:GTP binding"/>
    <property type="evidence" value="ECO:0007669"/>
    <property type="project" value="UniProtKB-KW"/>
</dbReference>
<feature type="domain" description="Septin-type G" evidence="3">
    <location>
        <begin position="147"/>
        <end position="666"/>
    </location>
</feature>
<feature type="compositionally biased region" description="Low complexity" evidence="2">
    <location>
        <begin position="50"/>
        <end position="62"/>
    </location>
</feature>
<evidence type="ECO:0000256" key="2">
    <source>
        <dbReference type="SAM" id="MobiDB-lite"/>
    </source>
</evidence>
<dbReference type="OrthoDB" id="10261408at2759"/>
<dbReference type="EMBL" id="KL198061">
    <property type="protein sequence ID" value="KDQ11062.1"/>
    <property type="molecule type" value="Genomic_DNA"/>
</dbReference>
<dbReference type="Pfam" id="PF00735">
    <property type="entry name" value="Septin"/>
    <property type="match status" value="3"/>
</dbReference>
<feature type="compositionally biased region" description="Acidic residues" evidence="2">
    <location>
        <begin position="337"/>
        <end position="350"/>
    </location>
</feature>
<feature type="compositionally biased region" description="Polar residues" evidence="2">
    <location>
        <begin position="571"/>
        <end position="585"/>
    </location>
</feature>
<dbReference type="AlphaFoldDB" id="A0A067MGP6"/>
<dbReference type="PANTHER" id="PTHR18884">
    <property type="entry name" value="SEPTIN"/>
    <property type="match status" value="1"/>
</dbReference>
<feature type="compositionally biased region" description="Basic and acidic residues" evidence="2">
    <location>
        <begin position="459"/>
        <end position="471"/>
    </location>
</feature>
<reference evidence="5" key="1">
    <citation type="journal article" date="2014" name="Proc. Natl. Acad. Sci. U.S.A.">
        <title>Extensive sampling of basidiomycete genomes demonstrates inadequacy of the white-rot/brown-rot paradigm for wood decay fungi.</title>
        <authorList>
            <person name="Riley R."/>
            <person name="Salamov A.A."/>
            <person name="Brown D.W."/>
            <person name="Nagy L.G."/>
            <person name="Floudas D."/>
            <person name="Held B.W."/>
            <person name="Levasseur A."/>
            <person name="Lombard V."/>
            <person name="Morin E."/>
            <person name="Otillar R."/>
            <person name="Lindquist E.A."/>
            <person name="Sun H."/>
            <person name="LaButti K.M."/>
            <person name="Schmutz J."/>
            <person name="Jabbour D."/>
            <person name="Luo H."/>
            <person name="Baker S.E."/>
            <person name="Pisabarro A.G."/>
            <person name="Walton J.D."/>
            <person name="Blanchette R.A."/>
            <person name="Henrissat B."/>
            <person name="Martin F."/>
            <person name="Cullen D."/>
            <person name="Hibbett D.S."/>
            <person name="Grigoriev I.V."/>
        </authorList>
    </citation>
    <scope>NUCLEOTIDE SEQUENCE [LARGE SCALE GENOMIC DNA]</scope>
    <source>
        <strain evidence="5">FD-172 SS1</strain>
    </source>
</reference>
<keyword evidence="5" id="KW-1185">Reference proteome</keyword>
<sequence length="687" mass="74696">MVLGISLSRRGKKSKDDGQGLRPSPSLPQLAVSGFSWPENLVHLPTMQDPASAQSSAAPPKATLFQPSTITPKGGVRFRKPSLRRGDSASTGSRPVSVDGTTMGLGFGSIAAMFTRAPSAFSRHAQAGTNAAALAMRSRSQRRAPRIAPTFNIMVAGSQGTGKTSLLKMILDTCELSAQATPEQKLAVETFMEGGSRKTKAFKVATTEIFEGRFDRIMLTVIDTPGLDFAVGEELELERSVSDMVRYIESQYGQTMGEESKVVRQSTGDQHVHLCIYLIDPDSIVSTLLRNSSSPKEMRSHRKIQYQQAELPTSPSYSGSPGESRRSESVRKPEEGRDSEEDYEKVETEDAAGAAGGEQEIEAERRRAEELGFLKTRKSPRPAGLANDAPTDAKDMHQPHLSPAELRIIKRLSARVNILPVVARADSLTNERLAVVKQAIRNGLAAAGLAAGVFGWEGTSDKEPSAEREEGGQAEEEEEEHGRHVIKIKSSSRRSLSQTRSRSRWNLDNDDEEALQTAALAANGDTGPSTPTRGPLESLLPFAVFSPEPAPPSRLVNQPPSTPPRPSSTRAQGDNTRTPAPSVQGHQRGASASSTSTSPQQAPHAKLSDLRGRFVRKYRWGVIDALDPDHCDFAALRTAVLGTHIKDLKKATKDKYEIYRTEKLLARRATARISDAERERMINDLVV</sequence>
<protein>
    <recommendedName>
        <fullName evidence="3">Septin-type G domain-containing protein</fullName>
    </recommendedName>
</protein>
<dbReference type="InterPro" id="IPR027417">
    <property type="entry name" value="P-loop_NTPase"/>
</dbReference>
<evidence type="ECO:0000313" key="5">
    <source>
        <dbReference type="Proteomes" id="UP000027195"/>
    </source>
</evidence>
<proteinExistence type="inferred from homology"/>
<organism evidence="4 5">
    <name type="scientific">Botryobasidium botryosum (strain FD-172 SS1)</name>
    <dbReference type="NCBI Taxonomy" id="930990"/>
    <lineage>
        <taxon>Eukaryota</taxon>
        <taxon>Fungi</taxon>
        <taxon>Dikarya</taxon>
        <taxon>Basidiomycota</taxon>
        <taxon>Agaricomycotina</taxon>
        <taxon>Agaricomycetes</taxon>
        <taxon>Cantharellales</taxon>
        <taxon>Botryobasidiaceae</taxon>
        <taxon>Botryobasidium</taxon>
    </lineage>
</organism>
<dbReference type="SUPFAM" id="SSF52540">
    <property type="entry name" value="P-loop containing nucleoside triphosphate hydrolases"/>
    <property type="match status" value="1"/>
</dbReference>
<feature type="region of interest" description="Disordered" evidence="2">
    <location>
        <begin position="456"/>
        <end position="510"/>
    </location>
</feature>
<gene>
    <name evidence="4" type="ORF">BOTBODRAFT_464841</name>
</gene>
<feature type="region of interest" description="Disordered" evidence="2">
    <location>
        <begin position="48"/>
        <end position="97"/>
    </location>
</feature>
<dbReference type="PROSITE" id="PS51719">
    <property type="entry name" value="G_SEPTIN"/>
    <property type="match status" value="1"/>
</dbReference>
<evidence type="ECO:0000313" key="4">
    <source>
        <dbReference type="EMBL" id="KDQ11062.1"/>
    </source>
</evidence>
<comment type="similarity">
    <text evidence="1">Belongs to the TRAFAC class TrmE-Era-EngA-EngB-Septin-like GTPase superfamily. Septin GTPase family.</text>
</comment>
<dbReference type="InterPro" id="IPR030379">
    <property type="entry name" value="G_SEPTIN_dom"/>
</dbReference>
<feature type="region of interest" description="Disordered" evidence="2">
    <location>
        <begin position="1"/>
        <end position="29"/>
    </location>
</feature>
<keyword evidence="1" id="KW-0547">Nucleotide-binding</keyword>
<name>A0A067MGP6_BOTB1</name>
<dbReference type="STRING" id="930990.A0A067MGP6"/>
<dbReference type="Gene3D" id="3.40.50.300">
    <property type="entry name" value="P-loop containing nucleotide triphosphate hydrolases"/>
    <property type="match status" value="1"/>
</dbReference>
<keyword evidence="1" id="KW-0342">GTP-binding</keyword>
<feature type="compositionally biased region" description="Basic and acidic residues" evidence="2">
    <location>
        <begin position="323"/>
        <end position="336"/>
    </location>
</feature>
<evidence type="ECO:0000259" key="3">
    <source>
        <dbReference type="PROSITE" id="PS51719"/>
    </source>
</evidence>
<feature type="region of interest" description="Disordered" evidence="2">
    <location>
        <begin position="377"/>
        <end position="398"/>
    </location>
</feature>
<feature type="compositionally biased region" description="Low complexity" evidence="2">
    <location>
        <begin position="590"/>
        <end position="603"/>
    </location>
</feature>
<feature type="region of interest" description="Disordered" evidence="2">
    <location>
        <begin position="543"/>
        <end position="607"/>
    </location>
</feature>
<dbReference type="HOGENOM" id="CLU_031563_0_0_1"/>
<feature type="region of interest" description="Disordered" evidence="2">
    <location>
        <begin position="291"/>
        <end position="361"/>
    </location>
</feature>
<accession>A0A067MGP6</accession>